<proteinExistence type="predicted"/>
<sequence>PKFKKDEKDKVLQDIKDRWNSYFHRLFNEGCLILLYFDRLNAVERSTKIIPSIEFEVKEVLDRMDAGKVVGWIDLGEKGIGWLINLFNVIIRFKIMLDEQRSTLMPIYKNKVDIQNCANYKGVKLMNHTLKLWDRIIVSGYMPKL</sequence>
<name>A0A371EG33_MUCPR</name>
<feature type="non-terminal residue" evidence="1">
    <location>
        <position position="1"/>
    </location>
</feature>
<organism evidence="1 2">
    <name type="scientific">Mucuna pruriens</name>
    <name type="common">Velvet bean</name>
    <name type="synonym">Dolichos pruriens</name>
    <dbReference type="NCBI Taxonomy" id="157652"/>
    <lineage>
        <taxon>Eukaryota</taxon>
        <taxon>Viridiplantae</taxon>
        <taxon>Streptophyta</taxon>
        <taxon>Embryophyta</taxon>
        <taxon>Tracheophyta</taxon>
        <taxon>Spermatophyta</taxon>
        <taxon>Magnoliopsida</taxon>
        <taxon>eudicotyledons</taxon>
        <taxon>Gunneridae</taxon>
        <taxon>Pentapetalae</taxon>
        <taxon>rosids</taxon>
        <taxon>fabids</taxon>
        <taxon>Fabales</taxon>
        <taxon>Fabaceae</taxon>
        <taxon>Papilionoideae</taxon>
        <taxon>50 kb inversion clade</taxon>
        <taxon>NPAAA clade</taxon>
        <taxon>indigoferoid/millettioid clade</taxon>
        <taxon>Phaseoleae</taxon>
        <taxon>Mucuna</taxon>
    </lineage>
</organism>
<keyword evidence="2" id="KW-1185">Reference proteome</keyword>
<comment type="caution">
    <text evidence="1">The sequence shown here is derived from an EMBL/GenBank/DDBJ whole genome shotgun (WGS) entry which is preliminary data.</text>
</comment>
<accession>A0A371EG33</accession>
<dbReference type="EMBL" id="QJKJ01014127">
    <property type="protein sequence ID" value="RDX64981.1"/>
    <property type="molecule type" value="Genomic_DNA"/>
</dbReference>
<dbReference type="Proteomes" id="UP000257109">
    <property type="component" value="Unassembled WGS sequence"/>
</dbReference>
<protein>
    <submittedName>
        <fullName evidence="1">Uncharacterized protein</fullName>
    </submittedName>
</protein>
<evidence type="ECO:0000313" key="2">
    <source>
        <dbReference type="Proteomes" id="UP000257109"/>
    </source>
</evidence>
<dbReference type="STRING" id="157652.A0A371EG33"/>
<gene>
    <name evidence="1" type="ORF">CR513_56398</name>
</gene>
<dbReference type="OrthoDB" id="1716008at2759"/>
<dbReference type="AlphaFoldDB" id="A0A371EG33"/>
<evidence type="ECO:0000313" key="1">
    <source>
        <dbReference type="EMBL" id="RDX64981.1"/>
    </source>
</evidence>
<reference evidence="1" key="1">
    <citation type="submission" date="2018-05" db="EMBL/GenBank/DDBJ databases">
        <title>Draft genome of Mucuna pruriens seed.</title>
        <authorList>
            <person name="Nnadi N.E."/>
            <person name="Vos R."/>
            <person name="Hasami M.H."/>
            <person name="Devisetty U.K."/>
            <person name="Aguiy J.C."/>
        </authorList>
    </citation>
    <scope>NUCLEOTIDE SEQUENCE [LARGE SCALE GENOMIC DNA]</scope>
    <source>
        <strain evidence="1">JCA_2017</strain>
    </source>
</reference>